<comment type="caution">
    <text evidence="6">The sequence shown here is derived from an EMBL/GenBank/DDBJ whole genome shotgun (WGS) entry which is preliminary data.</text>
</comment>
<dbReference type="InterPro" id="IPR029055">
    <property type="entry name" value="Ntn_hydrolases_N"/>
</dbReference>
<dbReference type="SMART" id="SM00948">
    <property type="entry name" value="Proteasome_A_N"/>
    <property type="match status" value="1"/>
</dbReference>
<gene>
    <name evidence="6" type="ORF">STAS_10041</name>
</gene>
<evidence type="ECO:0000256" key="4">
    <source>
        <dbReference type="SAM" id="MobiDB-lite"/>
    </source>
</evidence>
<keyword evidence="7" id="KW-1185">Reference proteome</keyword>
<dbReference type="Gene3D" id="1.25.40.10">
    <property type="entry name" value="Tetratricopeptide repeat domain"/>
    <property type="match status" value="1"/>
</dbReference>
<dbReference type="GO" id="GO:0003729">
    <property type="term" value="F:mRNA binding"/>
    <property type="evidence" value="ECO:0007669"/>
    <property type="project" value="TreeGrafter"/>
</dbReference>
<keyword evidence="2" id="KW-0677">Repeat</keyword>
<evidence type="ECO:0000313" key="6">
    <source>
        <dbReference type="EMBL" id="GER33864.1"/>
    </source>
</evidence>
<dbReference type="PANTHER" id="PTHR47938">
    <property type="entry name" value="RESPIRATORY COMPLEX I CHAPERONE (CIA84), PUTATIVE (AFU_ORTHOLOGUE AFUA_2G06020)-RELATED"/>
    <property type="match status" value="1"/>
</dbReference>
<organism evidence="6 7">
    <name type="scientific">Striga asiatica</name>
    <name type="common">Asiatic witchweed</name>
    <name type="synonym">Buchnera asiatica</name>
    <dbReference type="NCBI Taxonomy" id="4170"/>
    <lineage>
        <taxon>Eukaryota</taxon>
        <taxon>Viridiplantae</taxon>
        <taxon>Streptophyta</taxon>
        <taxon>Embryophyta</taxon>
        <taxon>Tracheophyta</taxon>
        <taxon>Spermatophyta</taxon>
        <taxon>Magnoliopsida</taxon>
        <taxon>eudicotyledons</taxon>
        <taxon>Gunneridae</taxon>
        <taxon>Pentapetalae</taxon>
        <taxon>asterids</taxon>
        <taxon>lamiids</taxon>
        <taxon>Lamiales</taxon>
        <taxon>Orobanchaceae</taxon>
        <taxon>Buchnereae</taxon>
        <taxon>Striga</taxon>
    </lineage>
</organism>
<sequence length="263" mass="29418">MRENHIGGNCGLRHVSQVEAPKLRERVVGMYTCWNIGWDVRSARVTGCDVGEGDRNLHPFPHIHEHSSIAKSETEAEVGSEEVAVAIRILAEVLSLEGSILDVEVYNSLIEGYCGPNNFEKVKQILAVMIGNNLSISVFSYNKMVCSACTEDKFSLAMSLKELMVHKNSCPINHGYSREAASSDRRTTRENQGSRTTATPSPSGDVRSSLKPRDEPNQYDTDERTWLPAGRLFQVEYTMEVVKQKSSRRWKKKLEIGDCGWGP</sequence>
<dbReference type="Proteomes" id="UP000325081">
    <property type="component" value="Unassembled WGS sequence"/>
</dbReference>
<proteinExistence type="inferred from homology"/>
<dbReference type="PANTHER" id="PTHR47938:SF11">
    <property type="entry name" value="PENTACOTRIPEPTIDE-REPEAT REGION OF PRORP DOMAIN-CONTAINING PROTEIN"/>
    <property type="match status" value="1"/>
</dbReference>
<dbReference type="InterPro" id="IPR011990">
    <property type="entry name" value="TPR-like_helical_dom_sf"/>
</dbReference>
<feature type="region of interest" description="Disordered" evidence="4">
    <location>
        <begin position="176"/>
        <end position="223"/>
    </location>
</feature>
<feature type="repeat" description="PPR" evidence="3">
    <location>
        <begin position="102"/>
        <end position="136"/>
    </location>
</feature>
<evidence type="ECO:0000259" key="5">
    <source>
        <dbReference type="SMART" id="SM00948"/>
    </source>
</evidence>
<evidence type="ECO:0000256" key="1">
    <source>
        <dbReference type="ARBA" id="ARBA00007626"/>
    </source>
</evidence>
<accession>A0A5A7PM73</accession>
<dbReference type="AlphaFoldDB" id="A0A5A7PM73"/>
<dbReference type="Gene3D" id="3.60.20.10">
    <property type="entry name" value="Glutamine Phosphoribosylpyrophosphate, subunit 1, domain 1"/>
    <property type="match status" value="1"/>
</dbReference>
<dbReference type="GO" id="GO:0006511">
    <property type="term" value="P:ubiquitin-dependent protein catabolic process"/>
    <property type="evidence" value="ECO:0007669"/>
    <property type="project" value="InterPro"/>
</dbReference>
<name>A0A5A7PM73_STRAF</name>
<comment type="similarity">
    <text evidence="1">Belongs to the PPR family. P subfamily.</text>
</comment>
<protein>
    <submittedName>
        <fullName evidence="6">Pentatricopeptide repeat-containing protein</fullName>
    </submittedName>
</protein>
<dbReference type="InterPro" id="IPR000426">
    <property type="entry name" value="Proteasome_asu_N"/>
</dbReference>
<feature type="compositionally biased region" description="Basic and acidic residues" evidence="4">
    <location>
        <begin position="211"/>
        <end position="223"/>
    </location>
</feature>
<evidence type="ECO:0000256" key="3">
    <source>
        <dbReference type="PROSITE-ProRule" id="PRU00708"/>
    </source>
</evidence>
<evidence type="ECO:0000256" key="2">
    <source>
        <dbReference type="ARBA" id="ARBA00022737"/>
    </source>
</evidence>
<feature type="compositionally biased region" description="Polar residues" evidence="4">
    <location>
        <begin position="190"/>
        <end position="202"/>
    </location>
</feature>
<reference evidence="7" key="1">
    <citation type="journal article" date="2019" name="Curr. Biol.">
        <title>Genome Sequence of Striga asiatica Provides Insight into the Evolution of Plant Parasitism.</title>
        <authorList>
            <person name="Yoshida S."/>
            <person name="Kim S."/>
            <person name="Wafula E.K."/>
            <person name="Tanskanen J."/>
            <person name="Kim Y.M."/>
            <person name="Honaas L."/>
            <person name="Yang Z."/>
            <person name="Spallek T."/>
            <person name="Conn C.E."/>
            <person name="Ichihashi Y."/>
            <person name="Cheong K."/>
            <person name="Cui S."/>
            <person name="Der J.P."/>
            <person name="Gundlach H."/>
            <person name="Jiao Y."/>
            <person name="Hori C."/>
            <person name="Ishida J.K."/>
            <person name="Kasahara H."/>
            <person name="Kiba T."/>
            <person name="Kim M.S."/>
            <person name="Koo N."/>
            <person name="Laohavisit A."/>
            <person name="Lee Y.H."/>
            <person name="Lumba S."/>
            <person name="McCourt P."/>
            <person name="Mortimer J.C."/>
            <person name="Mutuku J.M."/>
            <person name="Nomura T."/>
            <person name="Sasaki-Sekimoto Y."/>
            <person name="Seto Y."/>
            <person name="Wang Y."/>
            <person name="Wakatake T."/>
            <person name="Sakakibara H."/>
            <person name="Demura T."/>
            <person name="Yamaguchi S."/>
            <person name="Yoneyama K."/>
            <person name="Manabe R.I."/>
            <person name="Nelson D.C."/>
            <person name="Schulman A.H."/>
            <person name="Timko M.P."/>
            <person name="dePamphilis C.W."/>
            <person name="Choi D."/>
            <person name="Shirasu K."/>
        </authorList>
    </citation>
    <scope>NUCLEOTIDE SEQUENCE [LARGE SCALE GENOMIC DNA]</scope>
    <source>
        <strain evidence="7">cv. UVA1</strain>
    </source>
</reference>
<evidence type="ECO:0000313" key="7">
    <source>
        <dbReference type="Proteomes" id="UP000325081"/>
    </source>
</evidence>
<dbReference type="PROSITE" id="PS51375">
    <property type="entry name" value="PPR"/>
    <property type="match status" value="1"/>
</dbReference>
<dbReference type="SUPFAM" id="SSF56235">
    <property type="entry name" value="N-terminal nucleophile aminohydrolases (Ntn hydrolases)"/>
    <property type="match status" value="1"/>
</dbReference>
<feature type="domain" description="Proteasome alpha-type subunits" evidence="5">
    <location>
        <begin position="219"/>
        <end position="241"/>
    </location>
</feature>
<dbReference type="EMBL" id="BKCP01004805">
    <property type="protein sequence ID" value="GER33864.1"/>
    <property type="molecule type" value="Genomic_DNA"/>
</dbReference>
<dbReference type="InterPro" id="IPR002885">
    <property type="entry name" value="PPR_rpt"/>
</dbReference>
<dbReference type="GO" id="GO:0019773">
    <property type="term" value="C:proteasome core complex, alpha-subunit complex"/>
    <property type="evidence" value="ECO:0007669"/>
    <property type="project" value="InterPro"/>
</dbReference>